<organism evidence="1">
    <name type="scientific">Arundo donax</name>
    <name type="common">Giant reed</name>
    <name type="synonym">Donax arundinaceus</name>
    <dbReference type="NCBI Taxonomy" id="35708"/>
    <lineage>
        <taxon>Eukaryota</taxon>
        <taxon>Viridiplantae</taxon>
        <taxon>Streptophyta</taxon>
        <taxon>Embryophyta</taxon>
        <taxon>Tracheophyta</taxon>
        <taxon>Spermatophyta</taxon>
        <taxon>Magnoliopsida</taxon>
        <taxon>Liliopsida</taxon>
        <taxon>Poales</taxon>
        <taxon>Poaceae</taxon>
        <taxon>PACMAD clade</taxon>
        <taxon>Arundinoideae</taxon>
        <taxon>Arundineae</taxon>
        <taxon>Arundo</taxon>
    </lineage>
</organism>
<evidence type="ECO:0000313" key="1">
    <source>
        <dbReference type="EMBL" id="JAD53511.1"/>
    </source>
</evidence>
<sequence>MSLFTLPNLSCNACSLISECQINSILCIQLGFAKCCLHS</sequence>
<protein>
    <submittedName>
        <fullName evidence="1">Uncharacterized protein</fullName>
    </submittedName>
</protein>
<dbReference type="AlphaFoldDB" id="A0A0A9AQV3"/>
<dbReference type="EMBL" id="GBRH01244384">
    <property type="protein sequence ID" value="JAD53511.1"/>
    <property type="molecule type" value="Transcribed_RNA"/>
</dbReference>
<proteinExistence type="predicted"/>
<name>A0A0A9AQV3_ARUDO</name>
<reference evidence="1" key="1">
    <citation type="submission" date="2014-09" db="EMBL/GenBank/DDBJ databases">
        <authorList>
            <person name="Magalhaes I.L.F."/>
            <person name="Oliveira U."/>
            <person name="Santos F.R."/>
            <person name="Vidigal T.H.D.A."/>
            <person name="Brescovit A.D."/>
            <person name="Santos A.J."/>
        </authorList>
    </citation>
    <scope>NUCLEOTIDE SEQUENCE</scope>
    <source>
        <tissue evidence="1">Shoot tissue taken approximately 20 cm above the soil surface</tissue>
    </source>
</reference>
<accession>A0A0A9AQV3</accession>
<reference evidence="1" key="2">
    <citation type="journal article" date="2015" name="Data Brief">
        <title>Shoot transcriptome of the giant reed, Arundo donax.</title>
        <authorList>
            <person name="Barrero R.A."/>
            <person name="Guerrero F.D."/>
            <person name="Moolhuijzen P."/>
            <person name="Goolsby J.A."/>
            <person name="Tidwell J."/>
            <person name="Bellgard S.E."/>
            <person name="Bellgard M.I."/>
        </authorList>
    </citation>
    <scope>NUCLEOTIDE SEQUENCE</scope>
    <source>
        <tissue evidence="1">Shoot tissue taken approximately 20 cm above the soil surface</tissue>
    </source>
</reference>